<evidence type="ECO:0000313" key="3">
    <source>
        <dbReference type="Proteomes" id="UP000799750"/>
    </source>
</evidence>
<gene>
    <name evidence="2" type="ORF">BU16DRAFT_521637</name>
</gene>
<dbReference type="PANTHER" id="PTHR34310">
    <property type="entry name" value="DUF427 DOMAIN PROTEIN (AFU_ORTHOLOGUE AFUA_3G02220)"/>
    <property type="match status" value="1"/>
</dbReference>
<dbReference type="PANTHER" id="PTHR34310:SF5">
    <property type="entry name" value="DUF427 DOMAIN PROTEIN (AFU_ORTHOLOGUE AFUA_3G02220)"/>
    <property type="match status" value="1"/>
</dbReference>
<accession>A0A6A6RDT3</accession>
<dbReference type="Proteomes" id="UP000799750">
    <property type="component" value="Unassembled WGS sequence"/>
</dbReference>
<dbReference type="AlphaFoldDB" id="A0A6A6RDT3"/>
<dbReference type="Gene3D" id="2.170.150.40">
    <property type="entry name" value="Domain of unknown function (DUF427)"/>
    <property type="match status" value="1"/>
</dbReference>
<dbReference type="InterPro" id="IPR038694">
    <property type="entry name" value="DUF427_sf"/>
</dbReference>
<proteinExistence type="predicted"/>
<name>A0A6A6RDT3_9PEZI</name>
<dbReference type="EMBL" id="MU004181">
    <property type="protein sequence ID" value="KAF2503008.1"/>
    <property type="molecule type" value="Genomic_DNA"/>
</dbReference>
<dbReference type="OrthoDB" id="18996at2759"/>
<feature type="domain" description="DUF427" evidence="1">
    <location>
        <begin position="5"/>
        <end position="90"/>
    </location>
</feature>
<reference evidence="2" key="1">
    <citation type="journal article" date="2020" name="Stud. Mycol.">
        <title>101 Dothideomycetes genomes: a test case for predicting lifestyles and emergence of pathogens.</title>
        <authorList>
            <person name="Haridas S."/>
            <person name="Albert R."/>
            <person name="Binder M."/>
            <person name="Bloem J."/>
            <person name="Labutti K."/>
            <person name="Salamov A."/>
            <person name="Andreopoulos B."/>
            <person name="Baker S."/>
            <person name="Barry K."/>
            <person name="Bills G."/>
            <person name="Bluhm B."/>
            <person name="Cannon C."/>
            <person name="Castanera R."/>
            <person name="Culley D."/>
            <person name="Daum C."/>
            <person name="Ezra D."/>
            <person name="Gonzalez J."/>
            <person name="Henrissat B."/>
            <person name="Kuo A."/>
            <person name="Liang C."/>
            <person name="Lipzen A."/>
            <person name="Lutzoni F."/>
            <person name="Magnuson J."/>
            <person name="Mondo S."/>
            <person name="Nolan M."/>
            <person name="Ohm R."/>
            <person name="Pangilinan J."/>
            <person name="Park H.-J."/>
            <person name="Ramirez L."/>
            <person name="Alfaro M."/>
            <person name="Sun H."/>
            <person name="Tritt A."/>
            <person name="Yoshinaga Y."/>
            <person name="Zwiers L.-H."/>
            <person name="Turgeon B."/>
            <person name="Goodwin S."/>
            <person name="Spatafora J."/>
            <person name="Crous P."/>
            <person name="Grigoriev I."/>
        </authorList>
    </citation>
    <scope>NUCLEOTIDE SEQUENCE</scope>
    <source>
        <strain evidence="2">CBS 269.34</strain>
    </source>
</reference>
<sequence>MPHATAKVGGTVVADTESYEVVEGNIYFPPSSITKSYFTPTDTTTFCPWKGNASYYTIAVDGTELKDAAWYYPEVKEKAKNIEGYVAFYKTKVDVTSD</sequence>
<keyword evidence="3" id="KW-1185">Reference proteome</keyword>
<dbReference type="Pfam" id="PF04248">
    <property type="entry name" value="NTP_transf_9"/>
    <property type="match status" value="1"/>
</dbReference>
<dbReference type="InterPro" id="IPR007361">
    <property type="entry name" value="DUF427"/>
</dbReference>
<protein>
    <submittedName>
        <fullName evidence="2">DUF427-domain-containing protein</fullName>
    </submittedName>
</protein>
<evidence type="ECO:0000313" key="2">
    <source>
        <dbReference type="EMBL" id="KAF2503008.1"/>
    </source>
</evidence>
<evidence type="ECO:0000259" key="1">
    <source>
        <dbReference type="Pfam" id="PF04248"/>
    </source>
</evidence>
<organism evidence="2 3">
    <name type="scientific">Lophium mytilinum</name>
    <dbReference type="NCBI Taxonomy" id="390894"/>
    <lineage>
        <taxon>Eukaryota</taxon>
        <taxon>Fungi</taxon>
        <taxon>Dikarya</taxon>
        <taxon>Ascomycota</taxon>
        <taxon>Pezizomycotina</taxon>
        <taxon>Dothideomycetes</taxon>
        <taxon>Pleosporomycetidae</taxon>
        <taxon>Mytilinidiales</taxon>
        <taxon>Mytilinidiaceae</taxon>
        <taxon>Lophium</taxon>
    </lineage>
</organism>